<keyword evidence="3" id="KW-1185">Reference proteome</keyword>
<evidence type="ECO:0000313" key="2">
    <source>
        <dbReference type="EMBL" id="KAK0637615.1"/>
    </source>
</evidence>
<dbReference type="AlphaFoldDB" id="A0AA39XPX0"/>
<protein>
    <submittedName>
        <fullName evidence="2">Uncharacterized protein</fullName>
    </submittedName>
</protein>
<comment type="caution">
    <text evidence="2">The sequence shown here is derived from an EMBL/GenBank/DDBJ whole genome shotgun (WGS) entry which is preliminary data.</text>
</comment>
<organism evidence="2 3">
    <name type="scientific">Lasiodiplodia hormozganensis</name>
    <dbReference type="NCBI Taxonomy" id="869390"/>
    <lineage>
        <taxon>Eukaryota</taxon>
        <taxon>Fungi</taxon>
        <taxon>Dikarya</taxon>
        <taxon>Ascomycota</taxon>
        <taxon>Pezizomycotina</taxon>
        <taxon>Dothideomycetes</taxon>
        <taxon>Dothideomycetes incertae sedis</taxon>
        <taxon>Botryosphaeriales</taxon>
        <taxon>Botryosphaeriaceae</taxon>
        <taxon>Lasiodiplodia</taxon>
    </lineage>
</organism>
<gene>
    <name evidence="2" type="ORF">DIS24_g10632</name>
</gene>
<proteinExistence type="predicted"/>
<dbReference type="EMBL" id="JAUJDW010000120">
    <property type="protein sequence ID" value="KAK0637615.1"/>
    <property type="molecule type" value="Genomic_DNA"/>
</dbReference>
<accession>A0AA39XPX0</accession>
<keyword evidence="1" id="KW-0812">Transmembrane</keyword>
<keyword evidence="1" id="KW-1133">Transmembrane helix</keyword>
<dbReference type="Proteomes" id="UP001175001">
    <property type="component" value="Unassembled WGS sequence"/>
</dbReference>
<keyword evidence="1" id="KW-0472">Membrane</keyword>
<name>A0AA39XPX0_9PEZI</name>
<feature type="transmembrane region" description="Helical" evidence="1">
    <location>
        <begin position="65"/>
        <end position="85"/>
    </location>
</feature>
<evidence type="ECO:0000313" key="3">
    <source>
        <dbReference type="Proteomes" id="UP001175001"/>
    </source>
</evidence>
<reference evidence="2" key="1">
    <citation type="submission" date="2023-06" db="EMBL/GenBank/DDBJ databases">
        <title>Multi-omics analyses reveal the molecular pathogenesis toolkit of Lasiodiplodia hormozganensis, a cross-kingdom pathogen.</title>
        <authorList>
            <person name="Felix C."/>
            <person name="Meneses R."/>
            <person name="Goncalves M.F.M."/>
            <person name="Tilleman L."/>
            <person name="Duarte A.S."/>
            <person name="Jorrin-Novo J.V."/>
            <person name="Van De Peer Y."/>
            <person name="Deforce D."/>
            <person name="Van Nieuwerburgh F."/>
            <person name="Esteves A.C."/>
            <person name="Alves A."/>
        </authorList>
    </citation>
    <scope>NUCLEOTIDE SEQUENCE</scope>
    <source>
        <strain evidence="2">CBS 339.90</strain>
    </source>
</reference>
<sequence length="100" mass="10511">MWQAIALNNAATSAYCLVCGGVHPTTMTPSHHVAPPARLADLAIFLGLFLAILLAGWADPRSRKLGFGLSAVALLAVVAAVLAFSRPAALRSLEPVHIWL</sequence>
<feature type="transmembrane region" description="Helical" evidence="1">
    <location>
        <begin position="39"/>
        <end position="58"/>
    </location>
</feature>
<evidence type="ECO:0000256" key="1">
    <source>
        <dbReference type="SAM" id="Phobius"/>
    </source>
</evidence>